<gene>
    <name evidence="2" type="ORF">OLEA9_A074285</name>
</gene>
<keyword evidence="3" id="KW-1185">Reference proteome</keyword>
<feature type="region of interest" description="Disordered" evidence="1">
    <location>
        <begin position="122"/>
        <end position="180"/>
    </location>
</feature>
<dbReference type="Gramene" id="OE9A074285T1">
    <property type="protein sequence ID" value="OE9A074285C1"/>
    <property type="gene ID" value="OE9A074285"/>
</dbReference>
<proteinExistence type="predicted"/>
<protein>
    <submittedName>
        <fullName evidence="2">Uncharacterized protein</fullName>
    </submittedName>
</protein>
<sequence>MGTGCSGEEVVEAEENVGTLKRTRRPSVRLHQPYDEKPGNCLSRKQRVPIKKNVGLKKRRLVKTTLSKTRKNSVVGCFSDEKEKEMMGFDDDNVVIGTWRNLKSKARRKSIRPPISNKWVSVKSHENEAKENENFQLSSSGESENEEGNKEEKNLGSHDEIPRNFEHENSNLPKPFDLIYDNGNNRVSSDCDHMDVEERRKLRVGRDSNEMDGTVG</sequence>
<dbReference type="EMBL" id="CACTIH010000041">
    <property type="protein sequence ID" value="CAA2939127.1"/>
    <property type="molecule type" value="Genomic_DNA"/>
</dbReference>
<dbReference type="OrthoDB" id="539213at2759"/>
<feature type="region of interest" description="Disordered" evidence="1">
    <location>
        <begin position="1"/>
        <end position="25"/>
    </location>
</feature>
<evidence type="ECO:0000256" key="1">
    <source>
        <dbReference type="SAM" id="MobiDB-lite"/>
    </source>
</evidence>
<dbReference type="Proteomes" id="UP000594638">
    <property type="component" value="Unassembled WGS sequence"/>
</dbReference>
<evidence type="ECO:0000313" key="3">
    <source>
        <dbReference type="Proteomes" id="UP000594638"/>
    </source>
</evidence>
<evidence type="ECO:0000313" key="2">
    <source>
        <dbReference type="EMBL" id="CAA2939127.1"/>
    </source>
</evidence>
<accession>A0A8S0PDM4</accession>
<reference evidence="2 3" key="1">
    <citation type="submission" date="2019-12" db="EMBL/GenBank/DDBJ databases">
        <authorList>
            <person name="Alioto T."/>
            <person name="Alioto T."/>
            <person name="Gomez Garrido J."/>
        </authorList>
    </citation>
    <scope>NUCLEOTIDE SEQUENCE [LARGE SCALE GENOMIC DNA]</scope>
</reference>
<feature type="compositionally biased region" description="Basic and acidic residues" evidence="1">
    <location>
        <begin position="147"/>
        <end position="169"/>
    </location>
</feature>
<organism evidence="2 3">
    <name type="scientific">Olea europaea subsp. europaea</name>
    <dbReference type="NCBI Taxonomy" id="158383"/>
    <lineage>
        <taxon>Eukaryota</taxon>
        <taxon>Viridiplantae</taxon>
        <taxon>Streptophyta</taxon>
        <taxon>Embryophyta</taxon>
        <taxon>Tracheophyta</taxon>
        <taxon>Spermatophyta</taxon>
        <taxon>Magnoliopsida</taxon>
        <taxon>eudicotyledons</taxon>
        <taxon>Gunneridae</taxon>
        <taxon>Pentapetalae</taxon>
        <taxon>asterids</taxon>
        <taxon>lamiids</taxon>
        <taxon>Lamiales</taxon>
        <taxon>Oleaceae</taxon>
        <taxon>Oleeae</taxon>
        <taxon>Olea</taxon>
    </lineage>
</organism>
<comment type="caution">
    <text evidence="2">The sequence shown here is derived from an EMBL/GenBank/DDBJ whole genome shotgun (WGS) entry which is preliminary data.</text>
</comment>
<feature type="compositionally biased region" description="Basic and acidic residues" evidence="1">
    <location>
        <begin position="123"/>
        <end position="133"/>
    </location>
</feature>
<name>A0A8S0PDM4_OLEEU</name>
<dbReference type="AlphaFoldDB" id="A0A8S0PDM4"/>